<feature type="region of interest" description="Disordered" evidence="2">
    <location>
        <begin position="377"/>
        <end position="396"/>
    </location>
</feature>
<evidence type="ECO:0000256" key="2">
    <source>
        <dbReference type="SAM" id="MobiDB-lite"/>
    </source>
</evidence>
<keyword evidence="3" id="KW-0732">Signal</keyword>
<proteinExistence type="inferred from homology"/>
<dbReference type="PANTHER" id="PTHR34135:SF2">
    <property type="entry name" value="LYSOZYME"/>
    <property type="match status" value="1"/>
</dbReference>
<comment type="similarity">
    <text evidence="1">Belongs to the glycosyl hydrolase 25 family.</text>
</comment>
<dbReference type="GO" id="GO:0003796">
    <property type="term" value="F:lysozyme activity"/>
    <property type="evidence" value="ECO:0007669"/>
    <property type="project" value="InterPro"/>
</dbReference>
<reference evidence="5 6" key="1">
    <citation type="submission" date="2017-10" db="EMBL/GenBank/DDBJ databases">
        <title>Draft genome sequences of strains TRE 1, TRE 9, TRE H and TRI 7, isolated from tamarins, belonging to four potential novel Bifidobacterium species.</title>
        <authorList>
            <person name="Mattarelli P."/>
            <person name="Modesto M."/>
            <person name="Puglisi E."/>
            <person name="Morelli L."/>
            <person name="Spezio C."/>
            <person name="Bonetti A."/>
            <person name="Sandri C."/>
        </authorList>
    </citation>
    <scope>NUCLEOTIDE SEQUENCE [LARGE SCALE GENOMIC DNA]</scope>
    <source>
        <strain evidence="6">TRI7</strain>
    </source>
</reference>
<feature type="domain" description="DUF5648" evidence="4">
    <location>
        <begin position="400"/>
        <end position="530"/>
    </location>
</feature>
<dbReference type="Pfam" id="PF01183">
    <property type="entry name" value="Glyco_hydro_25"/>
    <property type="match status" value="1"/>
</dbReference>
<keyword evidence="5" id="KW-0378">Hydrolase</keyword>
<dbReference type="PANTHER" id="PTHR34135">
    <property type="entry name" value="LYSOZYME"/>
    <property type="match status" value="1"/>
</dbReference>
<organism evidence="5 6">
    <name type="scientific">Bifidobacterium simiarum</name>
    <dbReference type="NCBI Taxonomy" id="2045441"/>
    <lineage>
        <taxon>Bacteria</taxon>
        <taxon>Bacillati</taxon>
        <taxon>Actinomycetota</taxon>
        <taxon>Actinomycetes</taxon>
        <taxon>Bifidobacteriales</taxon>
        <taxon>Bifidobacteriaceae</taxon>
        <taxon>Bifidobacterium</taxon>
    </lineage>
</organism>
<dbReference type="PROSITE" id="PS51904">
    <property type="entry name" value="GLYCOSYL_HYDROL_F25_2"/>
    <property type="match status" value="1"/>
</dbReference>
<feature type="compositionally biased region" description="Low complexity" evidence="2">
    <location>
        <begin position="380"/>
        <end position="396"/>
    </location>
</feature>
<gene>
    <name evidence="5" type="ORF">CSQ87_05110</name>
</gene>
<evidence type="ECO:0000313" key="6">
    <source>
        <dbReference type="Proteomes" id="UP000231451"/>
    </source>
</evidence>
<protein>
    <submittedName>
        <fullName evidence="5">Glycosyl hydrolase family 25</fullName>
    </submittedName>
</protein>
<dbReference type="EMBL" id="PEBK01000004">
    <property type="protein sequence ID" value="PJM75389.1"/>
    <property type="molecule type" value="Genomic_DNA"/>
</dbReference>
<name>A0A2M9HEZ8_9BIFI</name>
<dbReference type="InterPro" id="IPR017853">
    <property type="entry name" value="GH"/>
</dbReference>
<dbReference type="InterPro" id="IPR043708">
    <property type="entry name" value="DUF5648"/>
</dbReference>
<evidence type="ECO:0000256" key="3">
    <source>
        <dbReference type="SAM" id="SignalP"/>
    </source>
</evidence>
<dbReference type="Gene3D" id="3.20.20.80">
    <property type="entry name" value="Glycosidases"/>
    <property type="match status" value="1"/>
</dbReference>
<accession>A0A2M9HEZ8</accession>
<dbReference type="GO" id="GO:0009253">
    <property type="term" value="P:peptidoglycan catabolic process"/>
    <property type="evidence" value="ECO:0007669"/>
    <property type="project" value="InterPro"/>
</dbReference>
<dbReference type="SUPFAM" id="SSF51445">
    <property type="entry name" value="(Trans)glycosidases"/>
    <property type="match status" value="1"/>
</dbReference>
<sequence length="531" mass="56836">MRGGRLAAVAIALGGLLFSGLPMTANAAEVSTTAESAAATSSETSSSTVAASIPDDATVIADDLAKVGDRVVDLHTGSAVTDPQIVGTASTPADPLAATDGTSFTPMTVGEWKESAASEASGAADGNRAGGSSAAFPNGNGGAKWGTYNGGKAFYEGNGTLFARSAKSVVDVSEWQGKIDWAKVKASGVDGAIIRVSYGTVQDKTMRYNIAECKRLGIPFGVYVYSYAYDSAFAASEGRAIANILKGLGVKASDMKYPVFYDLEDWTWAGHSRPTKPAQYEGIVNAWYRQLQSAGYTNLGVYSYTSYLETALKSSSIYAKVRWVANYSGRYRLLGAKLGTFSFSTPDRMWQYTSSGTVPGISGNVDCNAFGYPISSSGGSSVPNKPSTPSTPSGSATKVPVYRVYNRHSGLHHYTRNAAERNMLVAKGWRNEGTSFVTVPGGTSGARPVYREYNRNDGNHNWTLNKAEHDMLVRLGWKDEGVAWYTPSSGKDVYRLYNRNSGEHVYTMSYGEYVAVQRAGWRGEHVAWKSL</sequence>
<comment type="caution">
    <text evidence="5">The sequence shown here is derived from an EMBL/GenBank/DDBJ whole genome shotgun (WGS) entry which is preliminary data.</text>
</comment>
<keyword evidence="6" id="KW-1185">Reference proteome</keyword>
<dbReference type="OrthoDB" id="287365at2"/>
<dbReference type="GO" id="GO:0016998">
    <property type="term" value="P:cell wall macromolecule catabolic process"/>
    <property type="evidence" value="ECO:0007669"/>
    <property type="project" value="InterPro"/>
</dbReference>
<evidence type="ECO:0000313" key="5">
    <source>
        <dbReference type="EMBL" id="PJM75389.1"/>
    </source>
</evidence>
<evidence type="ECO:0000256" key="1">
    <source>
        <dbReference type="ARBA" id="ARBA00010646"/>
    </source>
</evidence>
<feature type="region of interest" description="Disordered" evidence="2">
    <location>
        <begin position="114"/>
        <end position="136"/>
    </location>
</feature>
<dbReference type="CDD" id="cd06414">
    <property type="entry name" value="GH25_LytC-like"/>
    <property type="match status" value="1"/>
</dbReference>
<feature type="compositionally biased region" description="Low complexity" evidence="2">
    <location>
        <begin position="117"/>
        <end position="126"/>
    </location>
</feature>
<dbReference type="AlphaFoldDB" id="A0A2M9HEZ8"/>
<feature type="signal peptide" evidence="3">
    <location>
        <begin position="1"/>
        <end position="27"/>
    </location>
</feature>
<dbReference type="Proteomes" id="UP000231451">
    <property type="component" value="Unassembled WGS sequence"/>
</dbReference>
<dbReference type="Pfam" id="PF18885">
    <property type="entry name" value="DUF5648"/>
    <property type="match status" value="1"/>
</dbReference>
<feature type="chain" id="PRO_5014876924" evidence="3">
    <location>
        <begin position="28"/>
        <end position="531"/>
    </location>
</feature>
<evidence type="ECO:0000259" key="4">
    <source>
        <dbReference type="Pfam" id="PF18885"/>
    </source>
</evidence>
<dbReference type="GO" id="GO:0016052">
    <property type="term" value="P:carbohydrate catabolic process"/>
    <property type="evidence" value="ECO:0007669"/>
    <property type="project" value="TreeGrafter"/>
</dbReference>
<dbReference type="InterPro" id="IPR002053">
    <property type="entry name" value="Glyco_hydro_25"/>
</dbReference>